<evidence type="ECO:0000313" key="6">
    <source>
        <dbReference type="Proteomes" id="UP000326354"/>
    </source>
</evidence>
<dbReference type="Gene3D" id="1.10.10.10">
    <property type="entry name" value="Winged helix-like DNA-binding domain superfamily/Winged helix DNA-binding domain"/>
    <property type="match status" value="1"/>
</dbReference>
<dbReference type="Gene3D" id="1.10.4040.10">
    <property type="entry name" value="Penicillinase repressor domain"/>
    <property type="match status" value="1"/>
</dbReference>
<keyword evidence="2" id="KW-0805">Transcription regulation</keyword>
<accession>A0A5S9F103</accession>
<dbReference type="PIRSF" id="PIRSF019455">
    <property type="entry name" value="CopR_AtkY"/>
    <property type="match status" value="1"/>
</dbReference>
<keyword evidence="6" id="KW-1185">Reference proteome</keyword>
<sequence length="111" mass="12798">MKVCWEKRSCSAREVYEEVSPPKSWEYRTVKTMLDRLVEKGYLKREKDGNVCLYIATASQKAVTSTAIENFIATVLDNTVAPLFTHFSKGKKLNKEELSSLKKLIDEFEEE</sequence>
<keyword evidence="3" id="KW-0238">DNA-binding</keyword>
<reference evidence="5 6" key="1">
    <citation type="submission" date="2019-08" db="EMBL/GenBank/DDBJ databases">
        <title>Complete genome sequence of Candidatus Uab amorphum.</title>
        <authorList>
            <person name="Shiratori T."/>
            <person name="Suzuki S."/>
            <person name="Kakizawa Y."/>
            <person name="Ishida K."/>
        </authorList>
    </citation>
    <scope>NUCLEOTIDE SEQUENCE [LARGE SCALE GENOMIC DNA]</scope>
    <source>
        <strain evidence="5 6">SRT547</strain>
    </source>
</reference>
<name>A0A5S9F103_UABAM</name>
<dbReference type="GO" id="GO:0003677">
    <property type="term" value="F:DNA binding"/>
    <property type="evidence" value="ECO:0007669"/>
    <property type="project" value="UniProtKB-KW"/>
</dbReference>
<evidence type="ECO:0000256" key="4">
    <source>
        <dbReference type="ARBA" id="ARBA00023163"/>
    </source>
</evidence>
<dbReference type="KEGG" id="uam:UABAM_00244"/>
<dbReference type="Proteomes" id="UP000326354">
    <property type="component" value="Chromosome"/>
</dbReference>
<dbReference type="GO" id="GO:0045892">
    <property type="term" value="P:negative regulation of DNA-templated transcription"/>
    <property type="evidence" value="ECO:0007669"/>
    <property type="project" value="InterPro"/>
</dbReference>
<dbReference type="EMBL" id="AP019860">
    <property type="protein sequence ID" value="BBM81902.1"/>
    <property type="molecule type" value="Genomic_DNA"/>
</dbReference>
<evidence type="ECO:0000256" key="3">
    <source>
        <dbReference type="ARBA" id="ARBA00023125"/>
    </source>
</evidence>
<protein>
    <submittedName>
        <fullName evidence="5">BlaI family transcriptional regulator</fullName>
    </submittedName>
</protein>
<dbReference type="InterPro" id="IPR036388">
    <property type="entry name" value="WH-like_DNA-bd_sf"/>
</dbReference>
<gene>
    <name evidence="5" type="ORF">UABAM_00244</name>
</gene>
<keyword evidence="4" id="KW-0804">Transcription</keyword>
<dbReference type="Pfam" id="PF03965">
    <property type="entry name" value="Penicillinase_R"/>
    <property type="match status" value="1"/>
</dbReference>
<organism evidence="5 6">
    <name type="scientific">Uabimicrobium amorphum</name>
    <dbReference type="NCBI Taxonomy" id="2596890"/>
    <lineage>
        <taxon>Bacteria</taxon>
        <taxon>Pseudomonadati</taxon>
        <taxon>Planctomycetota</taxon>
        <taxon>Candidatus Uabimicrobiia</taxon>
        <taxon>Candidatus Uabimicrobiales</taxon>
        <taxon>Candidatus Uabimicrobiaceae</taxon>
        <taxon>Candidatus Uabimicrobium</taxon>
    </lineage>
</organism>
<evidence type="ECO:0000313" key="5">
    <source>
        <dbReference type="EMBL" id="BBM81902.1"/>
    </source>
</evidence>
<evidence type="ECO:0000256" key="2">
    <source>
        <dbReference type="ARBA" id="ARBA00023015"/>
    </source>
</evidence>
<dbReference type="AlphaFoldDB" id="A0A5S9F103"/>
<dbReference type="InterPro" id="IPR005650">
    <property type="entry name" value="BlaI_family"/>
</dbReference>
<comment type="similarity">
    <text evidence="1">Belongs to the BlaI transcriptional regulatory family.</text>
</comment>
<dbReference type="InterPro" id="IPR036390">
    <property type="entry name" value="WH_DNA-bd_sf"/>
</dbReference>
<proteinExistence type="inferred from homology"/>
<dbReference type="SUPFAM" id="SSF46785">
    <property type="entry name" value="Winged helix' DNA-binding domain"/>
    <property type="match status" value="1"/>
</dbReference>
<evidence type="ECO:0000256" key="1">
    <source>
        <dbReference type="ARBA" id="ARBA00011046"/>
    </source>
</evidence>